<sequence>MEKQSNLSDKRKIFFFCLLKRDCCKAYHPDCVGKDPQFCETGGPGLVTGIAASIVVEVQNFIVLAVRKPVCKHCVKCAEFVKFREKKSFCGQCLKVLLNKIDLTLMGAR</sequence>
<comment type="caution">
    <text evidence="1">The sequence shown here is derived from an EMBL/GenBank/DDBJ whole genome shotgun (WGS) entry which is preliminary data.</text>
</comment>
<dbReference type="Proteomes" id="UP001202328">
    <property type="component" value="Unassembled WGS sequence"/>
</dbReference>
<protein>
    <submittedName>
        <fullName evidence="1">Uncharacterized protein</fullName>
    </submittedName>
</protein>
<dbReference type="EMBL" id="JAJJMB010005545">
    <property type="protein sequence ID" value="KAI3938381.1"/>
    <property type="molecule type" value="Genomic_DNA"/>
</dbReference>
<evidence type="ECO:0000313" key="1">
    <source>
        <dbReference type="EMBL" id="KAI3938381.1"/>
    </source>
</evidence>
<proteinExistence type="predicted"/>
<accession>A0AAD4XNV4</accession>
<keyword evidence="2" id="KW-1185">Reference proteome</keyword>
<name>A0AAD4XNV4_9MAGN</name>
<reference evidence="1" key="1">
    <citation type="submission" date="2022-04" db="EMBL/GenBank/DDBJ databases">
        <title>A functionally conserved STORR gene fusion in Papaver species that diverged 16.8 million years ago.</title>
        <authorList>
            <person name="Catania T."/>
        </authorList>
    </citation>
    <scope>NUCLEOTIDE SEQUENCE</scope>
    <source>
        <strain evidence="1">S-188037</strain>
    </source>
</reference>
<dbReference type="AlphaFoldDB" id="A0AAD4XNV4"/>
<organism evidence="1 2">
    <name type="scientific">Papaver atlanticum</name>
    <dbReference type="NCBI Taxonomy" id="357466"/>
    <lineage>
        <taxon>Eukaryota</taxon>
        <taxon>Viridiplantae</taxon>
        <taxon>Streptophyta</taxon>
        <taxon>Embryophyta</taxon>
        <taxon>Tracheophyta</taxon>
        <taxon>Spermatophyta</taxon>
        <taxon>Magnoliopsida</taxon>
        <taxon>Ranunculales</taxon>
        <taxon>Papaveraceae</taxon>
        <taxon>Papaveroideae</taxon>
        <taxon>Papaver</taxon>
    </lineage>
</organism>
<gene>
    <name evidence="1" type="ORF">MKW98_015280</name>
</gene>
<evidence type="ECO:0000313" key="2">
    <source>
        <dbReference type="Proteomes" id="UP001202328"/>
    </source>
</evidence>